<dbReference type="CDD" id="cd06261">
    <property type="entry name" value="TM_PBP2"/>
    <property type="match status" value="1"/>
</dbReference>
<evidence type="ECO:0000259" key="9">
    <source>
        <dbReference type="PROSITE" id="PS50928"/>
    </source>
</evidence>
<protein>
    <submittedName>
        <fullName evidence="10">ABC transporter, substrate-binding protein, QAT family</fullName>
    </submittedName>
</protein>
<dbReference type="RefSeq" id="WP_009144051.1">
    <property type="nucleotide sequence ID" value="NZ_GL831058.1"/>
</dbReference>
<dbReference type="HOGENOM" id="CLU_038355_0_0_6"/>
<feature type="transmembrane region" description="Helical" evidence="8">
    <location>
        <begin position="20"/>
        <end position="44"/>
    </location>
</feature>
<dbReference type="Gene3D" id="3.40.190.120">
    <property type="entry name" value="Osmoprotection protein (prox), domain 2"/>
    <property type="match status" value="1"/>
</dbReference>
<comment type="similarity">
    <text evidence="7">In the N-terminal section; belongs to the binding-protein-dependent transport system permease family.</text>
</comment>
<evidence type="ECO:0000256" key="8">
    <source>
        <dbReference type="RuleBase" id="RU363032"/>
    </source>
</evidence>
<dbReference type="PROSITE" id="PS50928">
    <property type="entry name" value="ABC_TM1"/>
    <property type="match status" value="1"/>
</dbReference>
<dbReference type="InterPro" id="IPR035906">
    <property type="entry name" value="MetI-like_sf"/>
</dbReference>
<dbReference type="OrthoDB" id="9801163at2"/>
<dbReference type="FunFam" id="1.10.3720.10:FF:000001">
    <property type="entry name" value="Glycine betaine ABC transporter, permease"/>
    <property type="match status" value="1"/>
</dbReference>
<feature type="transmembrane region" description="Helical" evidence="8">
    <location>
        <begin position="56"/>
        <end position="78"/>
    </location>
</feature>
<evidence type="ECO:0000256" key="4">
    <source>
        <dbReference type="ARBA" id="ARBA00022989"/>
    </source>
</evidence>
<dbReference type="Gene3D" id="3.40.190.10">
    <property type="entry name" value="Periplasmic binding protein-like II"/>
    <property type="match status" value="1"/>
</dbReference>
<sequence>MESFILLFLDKREELSELFIQHMNMTAIAVFISLMIGVPLGIIVTKHKRLADFVIGFANVLQSIPSIALLAFAVPFVGIGERPAILMVIVYSLLPILKNTYTGIKGIAPKMLEVARGLGMSTCQRLFKIESPLTASYIMSGIRISAVAAVGTMTIAAFAGAGGLGWFINLGLNSQNVNLVLLGAIPASCLALFFDYILGKLEKVVTPEGLLPASQIKNIDKKKRRMQRFSVVLVCMLLVFVPIGTSAYDYYLESQQKKLVIGSNNFTEAIILGYLLQVMVENNTDIKVEGSYNLGGAIMELTAMNADELDAFACYTGTILPNFLHEKMDSHDPAAIYKQSKKGLDERFGIKISQNIGFNNTYVMAVTPEIARKYNLKTVKDLMRVADKLRLGCTVEFVHRDDCLPSLEKLYNNSFADVRGLDGSIRYSAIASGEVDVIDAFSTDALLFKNDLVLLEDKDNFFPPYDAVYLIRGEALEEYPEIVPLIKQMEGLIDEKAMGKMNMQVDIDGMDARDVAEEFLRGKGMIK</sequence>
<feature type="domain" description="ABC transmembrane type-1" evidence="9">
    <location>
        <begin position="19"/>
        <end position="198"/>
    </location>
</feature>
<dbReference type="Pfam" id="PF00528">
    <property type="entry name" value="BPD_transp_1"/>
    <property type="match status" value="1"/>
</dbReference>
<dbReference type="EMBL" id="AEVO01000131">
    <property type="protein sequence ID" value="EFY06385.1"/>
    <property type="molecule type" value="Genomic_DNA"/>
</dbReference>
<dbReference type="eggNOG" id="COG1732">
    <property type="taxonomic scope" value="Bacteria"/>
</dbReference>
<feature type="transmembrane region" description="Helical" evidence="8">
    <location>
        <begin position="84"/>
        <end position="101"/>
    </location>
</feature>
<comment type="caution">
    <text evidence="10">The sequence shown here is derived from an EMBL/GenBank/DDBJ whole genome shotgun (WGS) entry which is preliminary data.</text>
</comment>
<keyword evidence="4 8" id="KW-1133">Transmembrane helix</keyword>
<comment type="similarity">
    <text evidence="6">In the C-terminal section; belongs to the OsmX family.</text>
</comment>
<dbReference type="Pfam" id="PF04069">
    <property type="entry name" value="OpuAC"/>
    <property type="match status" value="1"/>
</dbReference>
<dbReference type="GO" id="GO:0043190">
    <property type="term" value="C:ATP-binding cassette (ABC) transporter complex"/>
    <property type="evidence" value="ECO:0007669"/>
    <property type="project" value="InterPro"/>
</dbReference>
<name>E8LMB3_SUCHY</name>
<keyword evidence="2 8" id="KW-0813">Transport</keyword>
<accession>E8LMB3</accession>
<dbReference type="GO" id="GO:0031460">
    <property type="term" value="P:glycine betaine transport"/>
    <property type="evidence" value="ECO:0007669"/>
    <property type="project" value="TreeGrafter"/>
</dbReference>
<keyword evidence="5 8" id="KW-0472">Membrane</keyword>
<dbReference type="eggNOG" id="COG1174">
    <property type="taxonomic scope" value="Bacteria"/>
</dbReference>
<comment type="subcellular location">
    <subcellularLocation>
        <location evidence="1 8">Cell membrane</location>
        <topology evidence="1 8">Multi-pass membrane protein</topology>
    </subcellularLocation>
</comment>
<keyword evidence="3 8" id="KW-0812">Transmembrane</keyword>
<feature type="transmembrane region" description="Helical" evidence="8">
    <location>
        <begin position="180"/>
        <end position="198"/>
    </location>
</feature>
<dbReference type="Proteomes" id="UP000018458">
    <property type="component" value="Unassembled WGS sequence"/>
</dbReference>
<evidence type="ECO:0000256" key="3">
    <source>
        <dbReference type="ARBA" id="ARBA00022692"/>
    </source>
</evidence>
<dbReference type="GO" id="GO:0022857">
    <property type="term" value="F:transmembrane transporter activity"/>
    <property type="evidence" value="ECO:0007669"/>
    <property type="project" value="InterPro"/>
</dbReference>
<comment type="similarity">
    <text evidence="8">Belongs to the binding-protein-dependent transport system permease family.</text>
</comment>
<feature type="transmembrane region" description="Helical" evidence="8">
    <location>
        <begin position="229"/>
        <end position="251"/>
    </location>
</feature>
<feature type="transmembrane region" description="Helical" evidence="8">
    <location>
        <begin position="146"/>
        <end position="168"/>
    </location>
</feature>
<dbReference type="SUPFAM" id="SSF53850">
    <property type="entry name" value="Periplasmic binding protein-like II"/>
    <property type="match status" value="1"/>
</dbReference>
<dbReference type="InterPro" id="IPR000515">
    <property type="entry name" value="MetI-like"/>
</dbReference>
<dbReference type="STRING" id="762983.HMPREF9444_01898"/>
<dbReference type="Gene3D" id="1.10.3720.10">
    <property type="entry name" value="MetI-like"/>
    <property type="match status" value="1"/>
</dbReference>
<dbReference type="InterPro" id="IPR051204">
    <property type="entry name" value="ABC_transp_perm/SBD"/>
</dbReference>
<gene>
    <name evidence="10" type="ORF">HMPREF9444_01898</name>
</gene>
<dbReference type="InterPro" id="IPR007210">
    <property type="entry name" value="ABC_Gly_betaine_transp_sub-bd"/>
</dbReference>
<evidence type="ECO:0000256" key="1">
    <source>
        <dbReference type="ARBA" id="ARBA00004651"/>
    </source>
</evidence>
<evidence type="ECO:0000313" key="10">
    <source>
        <dbReference type="EMBL" id="EFY06385.1"/>
    </source>
</evidence>
<organism evidence="10 11">
    <name type="scientific">Succinatimonas hippei (strain DSM 22608 / JCM 16073 / KCTC 15190 / YIT 12066)</name>
    <dbReference type="NCBI Taxonomy" id="762983"/>
    <lineage>
        <taxon>Bacteria</taxon>
        <taxon>Pseudomonadati</taxon>
        <taxon>Pseudomonadota</taxon>
        <taxon>Gammaproteobacteria</taxon>
        <taxon>Aeromonadales</taxon>
        <taxon>Succinivibrionaceae</taxon>
        <taxon>Succinatimonas</taxon>
    </lineage>
</organism>
<dbReference type="AlphaFoldDB" id="E8LMB3"/>
<dbReference type="SUPFAM" id="SSF161098">
    <property type="entry name" value="MetI-like"/>
    <property type="match status" value="1"/>
</dbReference>
<evidence type="ECO:0000256" key="2">
    <source>
        <dbReference type="ARBA" id="ARBA00022448"/>
    </source>
</evidence>
<evidence type="ECO:0000256" key="7">
    <source>
        <dbReference type="ARBA" id="ARBA00035652"/>
    </source>
</evidence>
<dbReference type="PANTHER" id="PTHR30177">
    <property type="entry name" value="GLYCINE BETAINE/L-PROLINE TRANSPORT SYSTEM PERMEASE PROTEIN PROW"/>
    <property type="match status" value="1"/>
</dbReference>
<reference evidence="10 11" key="1">
    <citation type="submission" date="2011-01" db="EMBL/GenBank/DDBJ databases">
        <authorList>
            <person name="Weinstock G."/>
            <person name="Sodergren E."/>
            <person name="Clifton S."/>
            <person name="Fulton L."/>
            <person name="Fulton B."/>
            <person name="Courtney L."/>
            <person name="Fronick C."/>
            <person name="Harrison M."/>
            <person name="Strong C."/>
            <person name="Farmer C."/>
            <person name="Delahaunty K."/>
            <person name="Markovic C."/>
            <person name="Hall O."/>
            <person name="Minx P."/>
            <person name="Tomlinson C."/>
            <person name="Mitreva M."/>
            <person name="Hou S."/>
            <person name="Chen J."/>
            <person name="Wollam A."/>
            <person name="Pepin K.H."/>
            <person name="Johnson M."/>
            <person name="Bhonagiri V."/>
            <person name="Zhang X."/>
            <person name="Suruliraj S."/>
            <person name="Warren W."/>
            <person name="Chinwalla A."/>
            <person name="Mardis E.R."/>
            <person name="Wilson R.K."/>
        </authorList>
    </citation>
    <scope>NUCLEOTIDE SEQUENCE [LARGE SCALE GENOMIC DNA]</scope>
    <source>
        <strain evidence="11">DSM 22608 / JCM 16073 / KCTC 15190 / YIT 12066</strain>
    </source>
</reference>
<evidence type="ECO:0000256" key="6">
    <source>
        <dbReference type="ARBA" id="ARBA00035642"/>
    </source>
</evidence>
<evidence type="ECO:0000256" key="5">
    <source>
        <dbReference type="ARBA" id="ARBA00023136"/>
    </source>
</evidence>
<dbReference type="PANTHER" id="PTHR30177:SF4">
    <property type="entry name" value="OSMOPROTECTANT IMPORT PERMEASE PROTEIN OSMW"/>
    <property type="match status" value="1"/>
</dbReference>
<evidence type="ECO:0000313" key="11">
    <source>
        <dbReference type="Proteomes" id="UP000018458"/>
    </source>
</evidence>
<proteinExistence type="inferred from homology"/>
<dbReference type="CDD" id="cd13609">
    <property type="entry name" value="PBP2_Opu_like_1"/>
    <property type="match status" value="1"/>
</dbReference>
<keyword evidence="11" id="KW-1185">Reference proteome</keyword>